<protein>
    <submittedName>
        <fullName evidence="2">Uncharacterized protein</fullName>
    </submittedName>
</protein>
<keyword evidence="1" id="KW-0812">Transmembrane</keyword>
<dbReference type="OrthoDB" id="3639251at2759"/>
<dbReference type="SUPFAM" id="SSF103473">
    <property type="entry name" value="MFS general substrate transporter"/>
    <property type="match status" value="1"/>
</dbReference>
<keyword evidence="3" id="KW-1185">Reference proteome</keyword>
<keyword evidence="1" id="KW-1133">Transmembrane helix</keyword>
<dbReference type="InterPro" id="IPR011701">
    <property type="entry name" value="MFS"/>
</dbReference>
<evidence type="ECO:0000313" key="3">
    <source>
        <dbReference type="Proteomes" id="UP000008312"/>
    </source>
</evidence>
<sequence>MINTVSFILYGLSKFFTSHLVKGNYFLLYSWISTVVCVLTFLCGITCSAVYPSFHLFFVLWSTNYIFIGSLWPIICIIIKQWIPDHLRGLYWSVICCCSSVGTIICNTLSRTVSGDPKQIYFLSSFLVLLSLSSLYYLFPKDEKSNTSDSSDSSQDYSSFTSISFPDILSIILILLSVLLYFQPAPYFRLGFAHVPQDRSQRSHCRQKRFRD</sequence>
<feature type="transmembrane region" description="Helical" evidence="1">
    <location>
        <begin position="28"/>
        <end position="51"/>
    </location>
</feature>
<dbReference type="InterPro" id="IPR036259">
    <property type="entry name" value="MFS_trans_sf"/>
</dbReference>
<dbReference type="AlphaFoldDB" id="D8LXG3"/>
<dbReference type="Proteomes" id="UP000008312">
    <property type="component" value="Unassembled WGS sequence"/>
</dbReference>
<feature type="transmembrane region" description="Helical" evidence="1">
    <location>
        <begin position="89"/>
        <end position="109"/>
    </location>
</feature>
<dbReference type="Gene3D" id="1.20.1250.20">
    <property type="entry name" value="MFS general substrate transporter like domains"/>
    <property type="match status" value="1"/>
</dbReference>
<name>D8LXG3_BLAHO</name>
<keyword evidence="1" id="KW-0472">Membrane</keyword>
<dbReference type="Pfam" id="PF07690">
    <property type="entry name" value="MFS_1"/>
    <property type="match status" value="1"/>
</dbReference>
<evidence type="ECO:0000256" key="1">
    <source>
        <dbReference type="SAM" id="Phobius"/>
    </source>
</evidence>
<proteinExistence type="predicted"/>
<gene>
    <name evidence="2" type="ORF">GSBLH_T00001191001</name>
</gene>
<feature type="transmembrane region" description="Helical" evidence="1">
    <location>
        <begin position="121"/>
        <end position="139"/>
    </location>
</feature>
<dbReference type="GO" id="GO:0022857">
    <property type="term" value="F:transmembrane transporter activity"/>
    <property type="evidence" value="ECO:0007669"/>
    <property type="project" value="InterPro"/>
</dbReference>
<feature type="transmembrane region" description="Helical" evidence="1">
    <location>
        <begin position="159"/>
        <end position="182"/>
    </location>
</feature>
<dbReference type="EMBL" id="FN668639">
    <property type="protein sequence ID" value="CBK20958.2"/>
    <property type="molecule type" value="Genomic_DNA"/>
</dbReference>
<dbReference type="RefSeq" id="XP_012895006.1">
    <property type="nucleotide sequence ID" value="XM_013039552.1"/>
</dbReference>
<feature type="transmembrane region" description="Helical" evidence="1">
    <location>
        <begin position="58"/>
        <end position="83"/>
    </location>
</feature>
<dbReference type="InParanoid" id="D8LXG3"/>
<accession>D8LXG3</accession>
<organism evidence="2">
    <name type="scientific">Blastocystis hominis</name>
    <dbReference type="NCBI Taxonomy" id="12968"/>
    <lineage>
        <taxon>Eukaryota</taxon>
        <taxon>Sar</taxon>
        <taxon>Stramenopiles</taxon>
        <taxon>Bigyra</taxon>
        <taxon>Opalozoa</taxon>
        <taxon>Opalinata</taxon>
        <taxon>Blastocystidae</taxon>
        <taxon>Blastocystis</taxon>
    </lineage>
</organism>
<dbReference type="GeneID" id="24918466"/>
<evidence type="ECO:0000313" key="2">
    <source>
        <dbReference type="EMBL" id="CBK20958.2"/>
    </source>
</evidence>
<reference evidence="2" key="1">
    <citation type="submission" date="2010-02" db="EMBL/GenBank/DDBJ databases">
        <title>Sequencing and annotation of the Blastocystis hominis genome.</title>
        <authorList>
            <person name="Wincker P."/>
        </authorList>
    </citation>
    <scope>NUCLEOTIDE SEQUENCE</scope>
    <source>
        <strain evidence="2">Singapore isolate B</strain>
    </source>
</reference>